<proteinExistence type="predicted"/>
<dbReference type="EMBL" id="NIDE01000001">
    <property type="protein sequence ID" value="OWK46341.1"/>
    <property type="molecule type" value="Genomic_DNA"/>
</dbReference>
<dbReference type="Proteomes" id="UP000214646">
    <property type="component" value="Unassembled WGS sequence"/>
</dbReference>
<reference evidence="2" key="1">
    <citation type="submission" date="2017-06" db="EMBL/GenBank/DDBJ databases">
        <title>Genome analysis of Fimbriiglobus ruber SP5, the first member of the order Planctomycetales with confirmed chitinolytic capability.</title>
        <authorList>
            <person name="Ravin N.V."/>
            <person name="Rakitin A.L."/>
            <person name="Ivanova A.A."/>
            <person name="Beletsky A.V."/>
            <person name="Kulichevskaya I.S."/>
            <person name="Mardanov A.V."/>
            <person name="Dedysh S.N."/>
        </authorList>
    </citation>
    <scope>NUCLEOTIDE SEQUENCE [LARGE SCALE GENOMIC DNA]</scope>
    <source>
        <strain evidence="2">SP5</strain>
    </source>
</reference>
<comment type="caution">
    <text evidence="1">The sequence shown here is derived from an EMBL/GenBank/DDBJ whole genome shotgun (WGS) entry which is preliminary data.</text>
</comment>
<gene>
    <name evidence="1" type="ORF">FRUB_00040</name>
</gene>
<protein>
    <submittedName>
        <fullName evidence="1">Uncharacterized protein</fullName>
    </submittedName>
</protein>
<sequence>MVGATDDKQFLVPLDPKTLKTDVKAGIRVRPEHVHAALRSFAGIDNHPFAKQFPFEIPIAEQIKGLWG</sequence>
<dbReference type="RefSeq" id="WP_238602483.1">
    <property type="nucleotide sequence ID" value="NZ_NIDE01000001.1"/>
</dbReference>
<organism evidence="1 2">
    <name type="scientific">Fimbriiglobus ruber</name>
    <dbReference type="NCBI Taxonomy" id="1908690"/>
    <lineage>
        <taxon>Bacteria</taxon>
        <taxon>Pseudomonadati</taxon>
        <taxon>Planctomycetota</taxon>
        <taxon>Planctomycetia</taxon>
        <taxon>Gemmatales</taxon>
        <taxon>Gemmataceae</taxon>
        <taxon>Fimbriiglobus</taxon>
    </lineage>
</organism>
<accession>A0A225DY97</accession>
<evidence type="ECO:0000313" key="2">
    <source>
        <dbReference type="Proteomes" id="UP000214646"/>
    </source>
</evidence>
<evidence type="ECO:0000313" key="1">
    <source>
        <dbReference type="EMBL" id="OWK46341.1"/>
    </source>
</evidence>
<dbReference type="AlphaFoldDB" id="A0A225DY97"/>
<keyword evidence="2" id="KW-1185">Reference proteome</keyword>
<name>A0A225DY97_9BACT</name>